<sequence>MTSPAAHLVLDGSYDLSGLVVLREDLMRAAGETVDGVLHLDMGGVGAADVGFVQLLLSLDVSLAASGRRLTATASEAVRALFERCGAPLPAVS</sequence>
<evidence type="ECO:0000313" key="3">
    <source>
        <dbReference type="Proteomes" id="UP000542776"/>
    </source>
</evidence>
<dbReference type="AlphaFoldDB" id="A0A7W6MLB3"/>
<dbReference type="InterPro" id="IPR058548">
    <property type="entry name" value="MlaB-like_STAS"/>
</dbReference>
<proteinExistence type="predicted"/>
<dbReference type="RefSeq" id="WP_183201178.1">
    <property type="nucleotide sequence ID" value="NZ_JACIEK010000011.1"/>
</dbReference>
<evidence type="ECO:0000313" key="2">
    <source>
        <dbReference type="EMBL" id="MBB3999630.1"/>
    </source>
</evidence>
<name>A0A7W6MLB3_9HYPH</name>
<dbReference type="EMBL" id="JACIEK010000011">
    <property type="protein sequence ID" value="MBB3999630.1"/>
    <property type="molecule type" value="Genomic_DNA"/>
</dbReference>
<organism evidence="2 3">
    <name type="scientific">Aureimonas pseudogalii</name>
    <dbReference type="NCBI Taxonomy" id="1744844"/>
    <lineage>
        <taxon>Bacteria</taxon>
        <taxon>Pseudomonadati</taxon>
        <taxon>Pseudomonadota</taxon>
        <taxon>Alphaproteobacteria</taxon>
        <taxon>Hyphomicrobiales</taxon>
        <taxon>Aurantimonadaceae</taxon>
        <taxon>Aureimonas</taxon>
    </lineage>
</organism>
<gene>
    <name evidence="2" type="ORF">GGR04_003500</name>
</gene>
<dbReference type="Proteomes" id="UP000542776">
    <property type="component" value="Unassembled WGS sequence"/>
</dbReference>
<dbReference type="Pfam" id="PF13466">
    <property type="entry name" value="STAS_2"/>
    <property type="match status" value="1"/>
</dbReference>
<dbReference type="Gene3D" id="3.30.750.24">
    <property type="entry name" value="STAS domain"/>
    <property type="match status" value="1"/>
</dbReference>
<comment type="caution">
    <text evidence="2">The sequence shown here is derived from an EMBL/GenBank/DDBJ whole genome shotgun (WGS) entry which is preliminary data.</text>
</comment>
<accession>A0A7W6MLB3</accession>
<protein>
    <submittedName>
        <fullName evidence="2">ABC-type transporter Mla MlaB component</fullName>
    </submittedName>
</protein>
<dbReference type="SUPFAM" id="SSF52091">
    <property type="entry name" value="SpoIIaa-like"/>
    <property type="match status" value="1"/>
</dbReference>
<reference evidence="2 3" key="1">
    <citation type="submission" date="2020-08" db="EMBL/GenBank/DDBJ databases">
        <title>Genomic Encyclopedia of Type Strains, Phase IV (KMG-IV): sequencing the most valuable type-strain genomes for metagenomic binning, comparative biology and taxonomic classification.</title>
        <authorList>
            <person name="Goeker M."/>
        </authorList>
    </citation>
    <scope>NUCLEOTIDE SEQUENCE [LARGE SCALE GENOMIC DNA]</scope>
    <source>
        <strain evidence="2 3">DSM 102238</strain>
    </source>
</reference>
<keyword evidence="3" id="KW-1185">Reference proteome</keyword>
<feature type="domain" description="MlaB-like STAS" evidence="1">
    <location>
        <begin position="8"/>
        <end position="86"/>
    </location>
</feature>
<dbReference type="InterPro" id="IPR036513">
    <property type="entry name" value="STAS_dom_sf"/>
</dbReference>
<evidence type="ECO:0000259" key="1">
    <source>
        <dbReference type="Pfam" id="PF13466"/>
    </source>
</evidence>